<evidence type="ECO:0000313" key="5">
    <source>
        <dbReference type="Proteomes" id="UP000776276"/>
    </source>
</evidence>
<keyword evidence="1 2" id="KW-0597">Phosphoprotein</keyword>
<dbReference type="PANTHER" id="PTHR44591">
    <property type="entry name" value="STRESS RESPONSE REGULATOR PROTEIN 1"/>
    <property type="match status" value="1"/>
</dbReference>
<protein>
    <submittedName>
        <fullName evidence="4">Response regulator</fullName>
    </submittedName>
</protein>
<comment type="caution">
    <text evidence="4">The sequence shown here is derived from an EMBL/GenBank/DDBJ whole genome shotgun (WGS) entry which is preliminary data.</text>
</comment>
<proteinExistence type="predicted"/>
<dbReference type="EMBL" id="JAHKRT010000001">
    <property type="protein sequence ID" value="MBU3076415.1"/>
    <property type="molecule type" value="Genomic_DNA"/>
</dbReference>
<dbReference type="PROSITE" id="PS50110">
    <property type="entry name" value="RESPONSE_REGULATORY"/>
    <property type="match status" value="1"/>
</dbReference>
<feature type="domain" description="Response regulatory" evidence="3">
    <location>
        <begin position="10"/>
        <end position="120"/>
    </location>
</feature>
<organism evidence="4 5">
    <name type="scientific">Sphingomonas quercus</name>
    <dbReference type="NCBI Taxonomy" id="2842451"/>
    <lineage>
        <taxon>Bacteria</taxon>
        <taxon>Pseudomonadati</taxon>
        <taxon>Pseudomonadota</taxon>
        <taxon>Alphaproteobacteria</taxon>
        <taxon>Sphingomonadales</taxon>
        <taxon>Sphingomonadaceae</taxon>
        <taxon>Sphingomonas</taxon>
    </lineage>
</organism>
<dbReference type="PANTHER" id="PTHR44591:SF24">
    <property type="entry name" value="PROTEIN-GLUTAMATE METHYLESTERASE_PROTEIN-GLUTAMINE GLUTAMINASE 1"/>
    <property type="match status" value="1"/>
</dbReference>
<reference evidence="4 5" key="1">
    <citation type="submission" date="2021-06" db="EMBL/GenBank/DDBJ databases">
        <title>Sphingomonas sp. XMGL2, whole genome shotgun sequencing project.</title>
        <authorList>
            <person name="Zhao G."/>
            <person name="Shen L."/>
        </authorList>
    </citation>
    <scope>NUCLEOTIDE SEQUENCE [LARGE SCALE GENOMIC DNA]</scope>
    <source>
        <strain evidence="4 5">XMGL2</strain>
    </source>
</reference>
<gene>
    <name evidence="4" type="ORF">KOF26_00940</name>
</gene>
<dbReference type="RefSeq" id="WP_216318584.1">
    <property type="nucleotide sequence ID" value="NZ_JAHKRT010000001.1"/>
</dbReference>
<name>A0ABS6BDM9_9SPHN</name>
<sequence>MSSGNWVGRRILVVEDEAVVAMLLEDMLIDLGCEIVGPVANVEQALAVLDAETVDAAVLDVNLNGQPSYRIADALADRGRPFLFITGYGEAGLDDGYRQRPVVQKPFTRERLAQALGGLDL</sequence>
<dbReference type="InterPro" id="IPR001789">
    <property type="entry name" value="Sig_transdc_resp-reg_receiver"/>
</dbReference>
<dbReference type="Proteomes" id="UP000776276">
    <property type="component" value="Unassembled WGS sequence"/>
</dbReference>
<evidence type="ECO:0000256" key="2">
    <source>
        <dbReference type="PROSITE-ProRule" id="PRU00169"/>
    </source>
</evidence>
<feature type="modified residue" description="4-aspartylphosphate" evidence="2">
    <location>
        <position position="60"/>
    </location>
</feature>
<dbReference type="SMART" id="SM00448">
    <property type="entry name" value="REC"/>
    <property type="match status" value="1"/>
</dbReference>
<keyword evidence="5" id="KW-1185">Reference proteome</keyword>
<evidence type="ECO:0000256" key="1">
    <source>
        <dbReference type="ARBA" id="ARBA00022553"/>
    </source>
</evidence>
<accession>A0ABS6BDM9</accession>
<dbReference type="Pfam" id="PF00072">
    <property type="entry name" value="Response_reg"/>
    <property type="match status" value="1"/>
</dbReference>
<dbReference type="InterPro" id="IPR050595">
    <property type="entry name" value="Bact_response_regulator"/>
</dbReference>
<evidence type="ECO:0000259" key="3">
    <source>
        <dbReference type="PROSITE" id="PS50110"/>
    </source>
</evidence>
<evidence type="ECO:0000313" key="4">
    <source>
        <dbReference type="EMBL" id="MBU3076415.1"/>
    </source>
</evidence>